<accession>A0A383B614</accession>
<dbReference type="EMBL" id="UINC01197780">
    <property type="protein sequence ID" value="SVE15432.1"/>
    <property type="molecule type" value="Genomic_DNA"/>
</dbReference>
<evidence type="ECO:0000313" key="2">
    <source>
        <dbReference type="EMBL" id="SVE15432.1"/>
    </source>
</evidence>
<feature type="transmembrane region" description="Helical" evidence="1">
    <location>
        <begin position="23"/>
        <end position="43"/>
    </location>
</feature>
<name>A0A383B614_9ZZZZ</name>
<keyword evidence="1" id="KW-0472">Membrane</keyword>
<proteinExistence type="predicted"/>
<organism evidence="2">
    <name type="scientific">marine metagenome</name>
    <dbReference type="NCBI Taxonomy" id="408172"/>
    <lineage>
        <taxon>unclassified sequences</taxon>
        <taxon>metagenomes</taxon>
        <taxon>ecological metagenomes</taxon>
    </lineage>
</organism>
<reference evidence="2" key="1">
    <citation type="submission" date="2018-05" db="EMBL/GenBank/DDBJ databases">
        <authorList>
            <person name="Lanie J.A."/>
            <person name="Ng W.-L."/>
            <person name="Kazmierczak K.M."/>
            <person name="Andrzejewski T.M."/>
            <person name="Davidsen T.M."/>
            <person name="Wayne K.J."/>
            <person name="Tettelin H."/>
            <person name="Glass J.I."/>
            <person name="Rusch D."/>
            <person name="Podicherti R."/>
            <person name="Tsui H.-C.T."/>
            <person name="Winkler M.E."/>
        </authorList>
    </citation>
    <scope>NUCLEOTIDE SEQUENCE</scope>
</reference>
<dbReference type="AlphaFoldDB" id="A0A383B614"/>
<protein>
    <submittedName>
        <fullName evidence="2">Uncharacterized protein</fullName>
    </submittedName>
</protein>
<sequence>MKLQQITDDLRDQWNDERFNPWYLRYLIYFALGLWTFAMVYTLTSS</sequence>
<evidence type="ECO:0000256" key="1">
    <source>
        <dbReference type="SAM" id="Phobius"/>
    </source>
</evidence>
<keyword evidence="1" id="KW-0812">Transmembrane</keyword>
<gene>
    <name evidence="2" type="ORF">METZ01_LOCUS468286</name>
</gene>
<keyword evidence="1" id="KW-1133">Transmembrane helix</keyword>